<dbReference type="eggNOG" id="ENOG502ZDMZ">
    <property type="taxonomic scope" value="Bacteria"/>
</dbReference>
<dbReference type="Proteomes" id="UP000008703">
    <property type="component" value="Chromosome"/>
</dbReference>
<dbReference type="EMBL" id="CP002994">
    <property type="protein sequence ID" value="AEM87089.1"/>
    <property type="molecule type" value="Genomic_DNA"/>
</dbReference>
<evidence type="ECO:0000313" key="2">
    <source>
        <dbReference type="EMBL" id="AEM87089.1"/>
    </source>
</evidence>
<dbReference type="HOGENOM" id="CLU_1562048_0_0_11"/>
<sequence length="172" mass="19365">MVADVRITNTGSLLELQRRLRAAGHENIRASMQRRIRRAAEPLKDDLQNTIRSLPITSGGRRTRPGGPSPTSRPLRATIAGAIRISVRVAGNPGARVWVDKGALPPDLRTAKSDMATVINTGRIRHPVFGNKRRWVQQNATPLWWDNTVRAHRGRMEREVAHVLDDVRRRLE</sequence>
<name>G2P7C9_STRV4</name>
<gene>
    <name evidence="2" type="ORF">Strvi_7754</name>
</gene>
<organism evidence="2 3">
    <name type="scientific">Streptomyces violaceusniger (strain Tu 4113)</name>
    <dbReference type="NCBI Taxonomy" id="653045"/>
    <lineage>
        <taxon>Bacteria</taxon>
        <taxon>Bacillati</taxon>
        <taxon>Actinomycetota</taxon>
        <taxon>Actinomycetes</taxon>
        <taxon>Kitasatosporales</taxon>
        <taxon>Streptomycetaceae</taxon>
        <taxon>Streptomyces</taxon>
        <taxon>Streptomyces violaceusniger group</taxon>
    </lineage>
</organism>
<keyword evidence="3" id="KW-1185">Reference proteome</keyword>
<reference evidence="2" key="1">
    <citation type="submission" date="2011-08" db="EMBL/GenBank/DDBJ databases">
        <title>Complete sequence of chromosome of Streptomyces violaceusniger Tu 4113.</title>
        <authorList>
            <consortium name="US DOE Joint Genome Institute"/>
            <person name="Lucas S."/>
            <person name="Han J."/>
            <person name="Lapidus A."/>
            <person name="Cheng J.-F."/>
            <person name="Goodwin L."/>
            <person name="Pitluck S."/>
            <person name="Peters L."/>
            <person name="Ivanova N."/>
            <person name="Daligault H."/>
            <person name="Detter J.C."/>
            <person name="Han C."/>
            <person name="Tapia R."/>
            <person name="Land M."/>
            <person name="Hauser L."/>
            <person name="Kyrpides N."/>
            <person name="Ivanova N."/>
            <person name="Pagani I."/>
            <person name="Hagen A."/>
            <person name="Katz L."/>
            <person name="Fiedler H.-P."/>
            <person name="Keasling J."/>
            <person name="Fortman J."/>
            <person name="Woyke T."/>
        </authorList>
    </citation>
    <scope>NUCLEOTIDE SEQUENCE [LARGE SCALE GENOMIC DNA]</scope>
    <source>
        <strain evidence="2">Tu 4113</strain>
    </source>
</reference>
<dbReference type="RefSeq" id="WP_014060559.1">
    <property type="nucleotide sequence ID" value="NC_015957.1"/>
</dbReference>
<evidence type="ECO:0008006" key="4">
    <source>
        <dbReference type="Google" id="ProtNLM"/>
    </source>
</evidence>
<dbReference type="KEGG" id="svl:Strvi_7754"/>
<evidence type="ECO:0000313" key="3">
    <source>
        <dbReference type="Proteomes" id="UP000008703"/>
    </source>
</evidence>
<proteinExistence type="predicted"/>
<accession>G2P7C9</accession>
<feature type="compositionally biased region" description="Low complexity" evidence="1">
    <location>
        <begin position="57"/>
        <end position="74"/>
    </location>
</feature>
<protein>
    <recommendedName>
        <fullName evidence="4">HK97 gp10 family phage protein</fullName>
    </recommendedName>
</protein>
<feature type="region of interest" description="Disordered" evidence="1">
    <location>
        <begin position="51"/>
        <end position="74"/>
    </location>
</feature>
<evidence type="ECO:0000256" key="1">
    <source>
        <dbReference type="SAM" id="MobiDB-lite"/>
    </source>
</evidence>
<dbReference type="AlphaFoldDB" id="G2P7C9"/>